<evidence type="ECO:0008006" key="4">
    <source>
        <dbReference type="Google" id="ProtNLM"/>
    </source>
</evidence>
<organism evidence="2 3">
    <name type="scientific">Occultella glacieicola</name>
    <dbReference type="NCBI Taxonomy" id="2518684"/>
    <lineage>
        <taxon>Bacteria</taxon>
        <taxon>Bacillati</taxon>
        <taxon>Actinomycetota</taxon>
        <taxon>Actinomycetes</taxon>
        <taxon>Micrococcales</taxon>
        <taxon>Ruaniaceae</taxon>
        <taxon>Occultella</taxon>
    </lineage>
</organism>
<reference evidence="2 3" key="1">
    <citation type="submission" date="2019-03" db="EMBL/GenBank/DDBJ databases">
        <title>Genomic features of bacteria from cold environments.</title>
        <authorList>
            <person name="Shen L."/>
        </authorList>
    </citation>
    <scope>NUCLEOTIDE SEQUENCE [LARGE SCALE GENOMIC DNA]</scope>
    <source>
        <strain evidence="3">T3246-1</strain>
    </source>
</reference>
<evidence type="ECO:0000313" key="2">
    <source>
        <dbReference type="EMBL" id="TDE99046.1"/>
    </source>
</evidence>
<feature type="region of interest" description="Disordered" evidence="1">
    <location>
        <begin position="1"/>
        <end position="32"/>
    </location>
</feature>
<evidence type="ECO:0000313" key="3">
    <source>
        <dbReference type="Proteomes" id="UP000504882"/>
    </source>
</evidence>
<dbReference type="Proteomes" id="UP000504882">
    <property type="component" value="Unassembled WGS sequence"/>
</dbReference>
<name>A0ABY2E9I6_9MICO</name>
<dbReference type="RefSeq" id="WP_133105948.1">
    <property type="nucleotide sequence ID" value="NZ_SMNA01000001.1"/>
</dbReference>
<gene>
    <name evidence="2" type="ORF">EXU48_02355</name>
</gene>
<keyword evidence="3" id="KW-1185">Reference proteome</keyword>
<sequence>MTTSHVRLPSHVRAERSPHEHAWSTESGHPTSSGHILYVRCEICGVRRVDLQQRYDTPPAPLSKLLVSR</sequence>
<comment type="caution">
    <text evidence="2">The sequence shown here is derived from an EMBL/GenBank/DDBJ whole genome shotgun (WGS) entry which is preliminary data.</text>
</comment>
<feature type="compositionally biased region" description="Basic and acidic residues" evidence="1">
    <location>
        <begin position="12"/>
        <end position="23"/>
    </location>
</feature>
<dbReference type="EMBL" id="SMNA01000001">
    <property type="protein sequence ID" value="TDE99046.1"/>
    <property type="molecule type" value="Genomic_DNA"/>
</dbReference>
<proteinExistence type="predicted"/>
<protein>
    <recommendedName>
        <fullName evidence="4">Transcriptional regulator</fullName>
    </recommendedName>
</protein>
<evidence type="ECO:0000256" key="1">
    <source>
        <dbReference type="SAM" id="MobiDB-lite"/>
    </source>
</evidence>
<accession>A0ABY2E9I6</accession>